<dbReference type="SUPFAM" id="SSF46894">
    <property type="entry name" value="C-terminal effector domain of the bipartite response regulators"/>
    <property type="match status" value="1"/>
</dbReference>
<gene>
    <name evidence="1" type="primary">aroK</name>
    <name evidence="3" type="ORF">Lche_0104</name>
</gene>
<keyword evidence="1 3" id="KW-0418">Kinase</keyword>
<dbReference type="InterPro" id="IPR000623">
    <property type="entry name" value="Shikimate_kinase/TSH1"/>
</dbReference>
<comment type="subcellular location">
    <subcellularLocation>
        <location evidence="1">Cytoplasm</location>
    </subcellularLocation>
</comment>
<dbReference type="GO" id="GO:0008652">
    <property type="term" value="P:amino acid biosynthetic process"/>
    <property type="evidence" value="ECO:0007669"/>
    <property type="project" value="UniProtKB-KW"/>
</dbReference>
<sequence>MNQPQRIFIVGHHGAGKGLLAKSVSQSLGWRFVDADLGLEFHVGRHVWEILGGPGSDAFYECQFDILTSLCTQEHIIVTTDSSVVLSLKNRQLLHDEMTVFLDVSTPVQIDRTARNTTSLLPIPSLSDFFEQLHDERDNLYKEVATLTMHGDDGKLEEHTRCIVTAVVGNEEMLPQKNLTSILEKKDFTLYHKEFHTKVELTEQQAIYLKLLAQGKTAKEIARETHVSYRTVEGMIAKLMESLGCSSSKELIALFHEQP</sequence>
<dbReference type="CDD" id="cd00464">
    <property type="entry name" value="SK"/>
    <property type="match status" value="1"/>
</dbReference>
<dbReference type="Gene3D" id="1.10.10.10">
    <property type="entry name" value="Winged helix-like DNA-binding domain superfamily/Winged helix DNA-binding domain"/>
    <property type="match status" value="1"/>
</dbReference>
<dbReference type="OrthoDB" id="9800332at2"/>
<evidence type="ECO:0000313" key="4">
    <source>
        <dbReference type="Proteomes" id="UP000054921"/>
    </source>
</evidence>
<dbReference type="InterPro" id="IPR016032">
    <property type="entry name" value="Sig_transdc_resp-reg_C-effctor"/>
</dbReference>
<dbReference type="GO" id="GO:0006355">
    <property type="term" value="P:regulation of DNA-templated transcription"/>
    <property type="evidence" value="ECO:0007669"/>
    <property type="project" value="InterPro"/>
</dbReference>
<dbReference type="GO" id="GO:0005829">
    <property type="term" value="C:cytosol"/>
    <property type="evidence" value="ECO:0007669"/>
    <property type="project" value="TreeGrafter"/>
</dbReference>
<comment type="similarity">
    <text evidence="1">Belongs to the shikimate kinase family.</text>
</comment>
<comment type="caution">
    <text evidence="1">Lacks conserved residue(s) required for the propagation of feature annotation.</text>
</comment>
<dbReference type="HAMAP" id="MF_00109">
    <property type="entry name" value="Shikimate_kinase"/>
    <property type="match status" value="1"/>
</dbReference>
<dbReference type="PROSITE" id="PS50043">
    <property type="entry name" value="HTH_LUXR_2"/>
    <property type="match status" value="1"/>
</dbReference>
<dbReference type="EC" id="2.7.1.71" evidence="1"/>
<dbReference type="PANTHER" id="PTHR21087:SF21">
    <property type="entry name" value="SHIKIMATE KINASE 2"/>
    <property type="match status" value="1"/>
</dbReference>
<feature type="binding site" evidence="1">
    <location>
        <position position="137"/>
    </location>
    <ligand>
        <name>substrate</name>
    </ligand>
</feature>
<dbReference type="GO" id="GO:0003677">
    <property type="term" value="F:DNA binding"/>
    <property type="evidence" value="ECO:0007669"/>
    <property type="project" value="InterPro"/>
</dbReference>
<dbReference type="EMBL" id="LNXW01000006">
    <property type="protein sequence ID" value="KTC82881.1"/>
    <property type="molecule type" value="Genomic_DNA"/>
</dbReference>
<comment type="catalytic activity">
    <reaction evidence="1">
        <text>shikimate + ATP = 3-phosphoshikimate + ADP + H(+)</text>
        <dbReference type="Rhea" id="RHEA:13121"/>
        <dbReference type="ChEBI" id="CHEBI:15378"/>
        <dbReference type="ChEBI" id="CHEBI:30616"/>
        <dbReference type="ChEBI" id="CHEBI:36208"/>
        <dbReference type="ChEBI" id="CHEBI:145989"/>
        <dbReference type="ChEBI" id="CHEBI:456216"/>
        <dbReference type="EC" id="2.7.1.71"/>
    </reaction>
</comment>
<dbReference type="RefSeq" id="WP_014845050.1">
    <property type="nucleotide sequence ID" value="NZ_LNXW01000006.1"/>
</dbReference>
<dbReference type="SMART" id="SM00421">
    <property type="entry name" value="HTH_LUXR"/>
    <property type="match status" value="1"/>
</dbReference>
<dbReference type="STRING" id="28084.Lche_0104"/>
<dbReference type="PANTHER" id="PTHR21087">
    <property type="entry name" value="SHIKIMATE KINASE"/>
    <property type="match status" value="1"/>
</dbReference>
<dbReference type="AlphaFoldDB" id="A0A0W0SI49"/>
<keyword evidence="1" id="KW-0808">Transferase</keyword>
<organism evidence="3 4">
    <name type="scientific">Legionella cherrii</name>
    <dbReference type="NCBI Taxonomy" id="28084"/>
    <lineage>
        <taxon>Bacteria</taxon>
        <taxon>Pseudomonadati</taxon>
        <taxon>Pseudomonadota</taxon>
        <taxon>Gammaproteobacteria</taxon>
        <taxon>Legionellales</taxon>
        <taxon>Legionellaceae</taxon>
        <taxon>Legionella</taxon>
    </lineage>
</organism>
<dbReference type="InterPro" id="IPR027417">
    <property type="entry name" value="P-loop_NTPase"/>
</dbReference>
<keyword evidence="1" id="KW-0067">ATP-binding</keyword>
<dbReference type="CDD" id="cd06170">
    <property type="entry name" value="LuxR_C_like"/>
    <property type="match status" value="1"/>
</dbReference>
<dbReference type="GO" id="GO:0009423">
    <property type="term" value="P:chorismate biosynthetic process"/>
    <property type="evidence" value="ECO:0007669"/>
    <property type="project" value="UniProtKB-UniRule"/>
</dbReference>
<dbReference type="PATRIC" id="fig|28084.5.peg.115"/>
<name>A0A0W0SI49_9GAMM</name>
<comment type="function">
    <text evidence="1">Catalyzes the specific phosphorylation of the 3-hydroxyl group of shikimic acid using ATP as a cosubstrate.</text>
</comment>
<dbReference type="Pfam" id="PF01202">
    <property type="entry name" value="SKI"/>
    <property type="match status" value="1"/>
</dbReference>
<protein>
    <recommendedName>
        <fullName evidence="1">Shikimate kinase</fullName>
        <shortName evidence="1">SK</shortName>
        <ecNumber evidence="1">2.7.1.71</ecNumber>
    </recommendedName>
</protein>
<feature type="binding site" evidence="1">
    <location>
        <position position="36"/>
    </location>
    <ligand>
        <name>substrate</name>
    </ligand>
</feature>
<dbReference type="Pfam" id="PF00196">
    <property type="entry name" value="GerE"/>
    <property type="match status" value="1"/>
</dbReference>
<evidence type="ECO:0000313" key="3">
    <source>
        <dbReference type="EMBL" id="KTC82881.1"/>
    </source>
</evidence>
<keyword evidence="1" id="KW-0479">Metal-binding</keyword>
<keyword evidence="1" id="KW-0963">Cytoplasm</keyword>
<comment type="caution">
    <text evidence="3">The sequence shown here is derived from an EMBL/GenBank/DDBJ whole genome shotgun (WGS) entry which is preliminary data.</text>
</comment>
<keyword evidence="1" id="KW-0057">Aromatic amino acid biosynthesis</keyword>
<dbReference type="InterPro" id="IPR036388">
    <property type="entry name" value="WH-like_DNA-bd_sf"/>
</dbReference>
<dbReference type="PRINTS" id="PR01100">
    <property type="entry name" value="SHIKIMTKNASE"/>
</dbReference>
<accession>A0A0W0SI49</accession>
<dbReference type="Gene3D" id="3.40.50.300">
    <property type="entry name" value="P-loop containing nucleotide triphosphate hydrolases"/>
    <property type="match status" value="1"/>
</dbReference>
<dbReference type="UniPathway" id="UPA00053">
    <property type="reaction ID" value="UER00088"/>
</dbReference>
<comment type="subunit">
    <text evidence="1">Monomer.</text>
</comment>
<keyword evidence="1" id="KW-0028">Amino-acid biosynthesis</keyword>
<dbReference type="GO" id="GO:0009073">
    <property type="term" value="P:aromatic amino acid family biosynthetic process"/>
    <property type="evidence" value="ECO:0007669"/>
    <property type="project" value="UniProtKB-KW"/>
</dbReference>
<dbReference type="GeneID" id="93294323"/>
<feature type="domain" description="HTH luxR-type" evidence="2">
    <location>
        <begin position="194"/>
        <end position="259"/>
    </location>
</feature>
<evidence type="ECO:0000259" key="2">
    <source>
        <dbReference type="PROSITE" id="PS50043"/>
    </source>
</evidence>
<dbReference type="GO" id="GO:0005524">
    <property type="term" value="F:ATP binding"/>
    <property type="evidence" value="ECO:0007669"/>
    <property type="project" value="UniProtKB-UniRule"/>
</dbReference>
<reference evidence="3 4" key="1">
    <citation type="submission" date="2015-11" db="EMBL/GenBank/DDBJ databases">
        <title>Genomic analysis of 38 Legionella species identifies large and diverse effector repertoires.</title>
        <authorList>
            <person name="Burstein D."/>
            <person name="Amaro F."/>
            <person name="Zusman T."/>
            <person name="Lifshitz Z."/>
            <person name="Cohen O."/>
            <person name="Gilbert J.A."/>
            <person name="Pupko T."/>
            <person name="Shuman H.A."/>
            <person name="Segal G."/>
        </authorList>
    </citation>
    <scope>NUCLEOTIDE SEQUENCE [LARGE SCALE GENOMIC DNA]</scope>
    <source>
        <strain evidence="3 4">ORW</strain>
    </source>
</reference>
<proteinExistence type="inferred from homology"/>
<keyword evidence="1" id="KW-0460">Magnesium</keyword>
<dbReference type="GO" id="GO:0000287">
    <property type="term" value="F:magnesium ion binding"/>
    <property type="evidence" value="ECO:0007669"/>
    <property type="project" value="UniProtKB-UniRule"/>
</dbReference>
<keyword evidence="1" id="KW-0547">Nucleotide-binding</keyword>
<comment type="pathway">
    <text evidence="1">Metabolic intermediate biosynthesis; chorismate biosynthesis; chorismate from D-erythrose 4-phosphate and phosphoenolpyruvate: step 5/7.</text>
</comment>
<dbReference type="SUPFAM" id="SSF52540">
    <property type="entry name" value="P-loop containing nucleoside triphosphate hydrolases"/>
    <property type="match status" value="1"/>
</dbReference>
<feature type="binding site" evidence="1">
    <location>
        <begin position="14"/>
        <end position="19"/>
    </location>
    <ligand>
        <name>ATP</name>
        <dbReference type="ChEBI" id="CHEBI:30616"/>
    </ligand>
</feature>
<evidence type="ECO:0000256" key="1">
    <source>
        <dbReference type="HAMAP-Rule" id="MF_00109"/>
    </source>
</evidence>
<dbReference type="InterPro" id="IPR031322">
    <property type="entry name" value="Shikimate/glucono_kinase"/>
</dbReference>
<dbReference type="InterPro" id="IPR000792">
    <property type="entry name" value="Tscrpt_reg_LuxR_C"/>
</dbReference>
<dbReference type="Proteomes" id="UP000054921">
    <property type="component" value="Unassembled WGS sequence"/>
</dbReference>
<dbReference type="GO" id="GO:0004765">
    <property type="term" value="F:shikimate kinase activity"/>
    <property type="evidence" value="ECO:0007669"/>
    <property type="project" value="UniProtKB-UniRule"/>
</dbReference>
<comment type="cofactor">
    <cofactor evidence="1">
        <name>Mg(2+)</name>
        <dbReference type="ChEBI" id="CHEBI:18420"/>
    </cofactor>
    <text evidence="1">Binds 1 Mg(2+) ion per subunit.</text>
</comment>
<dbReference type="PRINTS" id="PR00038">
    <property type="entry name" value="HTHLUXR"/>
</dbReference>